<reference evidence="1" key="1">
    <citation type="journal article" date="2021" name="Proc. Natl. Acad. Sci. U.S.A.">
        <title>A Catalog of Tens of Thousands of Viruses from Human Metagenomes Reveals Hidden Associations with Chronic Diseases.</title>
        <authorList>
            <person name="Tisza M.J."/>
            <person name="Buck C.B."/>
        </authorList>
    </citation>
    <scope>NUCLEOTIDE SEQUENCE</scope>
    <source>
        <strain evidence="1">Ct89Z21</strain>
    </source>
</reference>
<organism evidence="1">
    <name type="scientific">Siphoviridae sp. ct89Z21</name>
    <dbReference type="NCBI Taxonomy" id="2826168"/>
    <lineage>
        <taxon>Viruses</taxon>
        <taxon>Duplodnaviria</taxon>
        <taxon>Heunggongvirae</taxon>
        <taxon>Uroviricota</taxon>
        <taxon>Caudoviricetes</taxon>
    </lineage>
</organism>
<dbReference type="GO" id="GO:0003677">
    <property type="term" value="F:DNA binding"/>
    <property type="evidence" value="ECO:0007669"/>
    <property type="project" value="UniProtKB-KW"/>
</dbReference>
<accession>A0A8S5MNK3</accession>
<proteinExistence type="predicted"/>
<name>A0A8S5MNK3_9CAUD</name>
<protein>
    <submittedName>
        <fullName evidence="1">TRP REPRESSOR/DNA COMPLEX REGULATION, REPRESSOR, DNA-BINDING, TRP</fullName>
    </submittedName>
</protein>
<keyword evidence="1" id="KW-0238">DNA-binding</keyword>
<evidence type="ECO:0000313" key="1">
    <source>
        <dbReference type="EMBL" id="DAD83647.1"/>
    </source>
</evidence>
<sequence length="132" mass="15106">MKIKYAFLDGTVTEVEVSDEIGAVIIDSRKAEHAQDERHRYHCYSYDAIDYEGEEYGACDEYAVEDDSAEQSARIQEAFSHLTATQQRRLRLYANGKTLREIAAIEEASFQSVSESIEAGRKKFLKIFRQTP</sequence>
<dbReference type="EMBL" id="BK014939">
    <property type="protein sequence ID" value="DAD83647.1"/>
    <property type="molecule type" value="Genomic_DNA"/>
</dbReference>
<dbReference type="SUPFAM" id="SSF88659">
    <property type="entry name" value="Sigma3 and sigma4 domains of RNA polymerase sigma factors"/>
    <property type="match status" value="1"/>
</dbReference>
<dbReference type="InterPro" id="IPR013324">
    <property type="entry name" value="RNA_pol_sigma_r3/r4-like"/>
</dbReference>